<evidence type="ECO:0000256" key="2">
    <source>
        <dbReference type="SAM" id="SignalP"/>
    </source>
</evidence>
<organism evidence="3 4">
    <name type="scientific">Thermus thermophilus</name>
    <dbReference type="NCBI Taxonomy" id="274"/>
    <lineage>
        <taxon>Bacteria</taxon>
        <taxon>Thermotogati</taxon>
        <taxon>Deinococcota</taxon>
        <taxon>Deinococci</taxon>
        <taxon>Thermales</taxon>
        <taxon>Thermaceae</taxon>
        <taxon>Thermus</taxon>
    </lineage>
</organism>
<dbReference type="EMBL" id="AP024271">
    <property type="protein sequence ID" value="BCP67361.1"/>
    <property type="molecule type" value="Genomic_DNA"/>
</dbReference>
<evidence type="ECO:0000256" key="1">
    <source>
        <dbReference type="SAM" id="Phobius"/>
    </source>
</evidence>
<dbReference type="PANTHER" id="PTHR33802">
    <property type="entry name" value="SI:CH211-161H7.5-RELATED"/>
    <property type="match status" value="1"/>
</dbReference>
<dbReference type="InterPro" id="IPR038330">
    <property type="entry name" value="TspO/MBR-related_sf"/>
</dbReference>
<dbReference type="AlphaFoldDB" id="A0A7R7TGS6"/>
<keyword evidence="1" id="KW-1133">Transmembrane helix</keyword>
<evidence type="ECO:0000313" key="4">
    <source>
        <dbReference type="Proteomes" id="UP000596099"/>
    </source>
</evidence>
<dbReference type="Proteomes" id="UP000596099">
    <property type="component" value="Plasmid pHB5018b"/>
</dbReference>
<feature type="chain" id="PRO_5032443956" description="Tryptophan-rich sensory protein" evidence="2">
    <location>
        <begin position="26"/>
        <end position="294"/>
    </location>
</feature>
<sequence>MKAAPKALLPWLALLSALAAIAVNAAANALPLNGLKTGEISDRFAVYFVPAGYVFAVWGLIYVGILAFSVYQLRPAVREDPRLAGVRPWFLASNLANAAWVFLWHYERFPLTLVAMGMLLASLVAIHLHLRRGLGPSSPWERWLVDAPFSLYLGWISVAAIANVAAVLDYAGWSGWGLSQEAWMGVALALVVALAWLLALREREGVFLAVLLWALVGIGVRFPNSGFVTLATWGAALLVGLALAAALWGRAGRPSGGTHEPRAWPRPRVVVSACLGFAAVRYSGSSSPTRWWRP</sequence>
<keyword evidence="2" id="KW-0732">Signal</keyword>
<evidence type="ECO:0008006" key="5">
    <source>
        <dbReference type="Google" id="ProtNLM"/>
    </source>
</evidence>
<geneLocation type="plasmid" evidence="3 4">
    <name>pHB5018b</name>
</geneLocation>
<feature type="signal peptide" evidence="2">
    <location>
        <begin position="1"/>
        <end position="25"/>
    </location>
</feature>
<keyword evidence="3" id="KW-0614">Plasmid</keyword>
<feature type="transmembrane region" description="Helical" evidence="1">
    <location>
        <begin position="230"/>
        <end position="248"/>
    </location>
</feature>
<feature type="transmembrane region" description="Helical" evidence="1">
    <location>
        <begin position="83"/>
        <end position="103"/>
    </location>
</feature>
<dbReference type="Gene3D" id="1.20.1260.100">
    <property type="entry name" value="TspO/MBR protein"/>
    <property type="match status" value="1"/>
</dbReference>
<feature type="transmembrane region" description="Helical" evidence="1">
    <location>
        <begin position="45"/>
        <end position="71"/>
    </location>
</feature>
<protein>
    <recommendedName>
        <fullName evidence="5">Tryptophan-rich sensory protein</fullName>
    </recommendedName>
</protein>
<accession>A0A7R7TGS6</accession>
<evidence type="ECO:0000313" key="3">
    <source>
        <dbReference type="EMBL" id="BCP67361.1"/>
    </source>
</evidence>
<dbReference type="PANTHER" id="PTHR33802:SF1">
    <property type="entry name" value="XK-RELATED PROTEIN"/>
    <property type="match status" value="1"/>
</dbReference>
<feature type="transmembrane region" description="Helical" evidence="1">
    <location>
        <begin position="206"/>
        <end position="224"/>
    </location>
</feature>
<feature type="transmembrane region" description="Helical" evidence="1">
    <location>
        <begin position="182"/>
        <end position="199"/>
    </location>
</feature>
<name>A0A7R7TGS6_THETH</name>
<reference evidence="4" key="1">
    <citation type="submission" date="2021-01" db="EMBL/GenBank/DDBJ databases">
        <title>Complete Genome Sequence of Thermus thermophilus Strain HB5018, Isolated from Mine Onsen Hot Spring.</title>
        <authorList>
            <person name="Miyazaki K."/>
            <person name="Moriya T."/>
            <person name="Nemoto N."/>
            <person name="Oshima T."/>
            <person name="Yura K."/>
            <person name="Bessho Y."/>
        </authorList>
    </citation>
    <scope>NUCLEOTIDE SEQUENCE [LARGE SCALE GENOMIC DNA]</scope>
    <source>
        <strain evidence="4">HB5018</strain>
        <plasmid evidence="4">pHB5018b</plasmid>
    </source>
</reference>
<feature type="transmembrane region" description="Helical" evidence="1">
    <location>
        <begin position="109"/>
        <end position="130"/>
    </location>
</feature>
<keyword evidence="1" id="KW-0812">Transmembrane</keyword>
<keyword evidence="1" id="KW-0472">Membrane</keyword>
<proteinExistence type="predicted"/>
<feature type="transmembrane region" description="Helical" evidence="1">
    <location>
        <begin position="151"/>
        <end position="170"/>
    </location>
</feature>
<gene>
    <name evidence="3" type="ORF">TthHB5018_b22950</name>
</gene>